<keyword evidence="1" id="KW-0460">Magnesium</keyword>
<dbReference type="GO" id="GO:0043565">
    <property type="term" value="F:sequence-specific DNA binding"/>
    <property type="evidence" value="ECO:0007669"/>
    <property type="project" value="InterPro"/>
</dbReference>
<dbReference type="Gene3D" id="1.20.58.2140">
    <property type="match status" value="1"/>
</dbReference>
<dbReference type="Pfam" id="PF01997">
    <property type="entry name" value="Translin"/>
    <property type="match status" value="1"/>
</dbReference>
<feature type="binding site" evidence="1">
    <location>
        <position position="93"/>
    </location>
    <ligand>
        <name>Mg(2+)</name>
        <dbReference type="ChEBI" id="CHEBI:18420"/>
    </ligand>
</feature>
<dbReference type="KEGG" id="iis:EYM_00710"/>
<gene>
    <name evidence="2" type="ORF">EYM_00710</name>
</gene>
<dbReference type="GO" id="GO:0046872">
    <property type="term" value="F:metal ion binding"/>
    <property type="evidence" value="ECO:0007669"/>
    <property type="project" value="UniProtKB-KW"/>
</dbReference>
<dbReference type="CDD" id="cd14820">
    <property type="entry name" value="TRAX"/>
    <property type="match status" value="1"/>
</dbReference>
<accession>A0A0U3F930</accession>
<dbReference type="Proteomes" id="UP000060778">
    <property type="component" value="Chromosome"/>
</dbReference>
<dbReference type="InterPro" id="IPR036081">
    <property type="entry name" value="Translin_sf"/>
</dbReference>
<dbReference type="OrthoDB" id="26985at2157"/>
<keyword evidence="3" id="KW-1185">Reference proteome</keyword>
<protein>
    <recommendedName>
        <fullName evidence="4">Haloacid dehalogenase</fullName>
    </recommendedName>
</protein>
<organism evidence="2 3">
    <name type="scientific">Ignicoccus islandicus DSM 13165</name>
    <dbReference type="NCBI Taxonomy" id="940295"/>
    <lineage>
        <taxon>Archaea</taxon>
        <taxon>Thermoproteota</taxon>
        <taxon>Thermoprotei</taxon>
        <taxon>Desulfurococcales</taxon>
        <taxon>Desulfurococcaceae</taxon>
        <taxon>Ignicoccus</taxon>
    </lineage>
</organism>
<dbReference type="SUPFAM" id="SSF74784">
    <property type="entry name" value="Translin"/>
    <property type="match status" value="1"/>
</dbReference>
<dbReference type="AlphaFoldDB" id="A0A0U3F930"/>
<evidence type="ECO:0008006" key="4">
    <source>
        <dbReference type="Google" id="ProtNLM"/>
    </source>
</evidence>
<reference evidence="2 3" key="1">
    <citation type="submission" date="2013-11" db="EMBL/GenBank/DDBJ databases">
        <title>Comparative genomics of Ignicoccus.</title>
        <authorList>
            <person name="Podar M."/>
        </authorList>
    </citation>
    <scope>NUCLEOTIDE SEQUENCE [LARGE SCALE GENOMIC DNA]</scope>
    <source>
        <strain evidence="2 3">DSM 13165</strain>
    </source>
</reference>
<dbReference type="InterPro" id="IPR002848">
    <property type="entry name" value="Translin_fam"/>
</dbReference>
<dbReference type="STRING" id="940295.EYM_00710"/>
<dbReference type="PANTHER" id="PTHR10741">
    <property type="entry name" value="TRANSLIN AND TRANSLIN ASSOCIATED PROTEIN X"/>
    <property type="match status" value="1"/>
</dbReference>
<proteinExistence type="predicted"/>
<evidence type="ECO:0000256" key="1">
    <source>
        <dbReference type="PIRSR" id="PIRSR602848-1"/>
    </source>
</evidence>
<dbReference type="EMBL" id="CP006867">
    <property type="protein sequence ID" value="ALU12137.1"/>
    <property type="molecule type" value="Genomic_DNA"/>
</dbReference>
<evidence type="ECO:0000313" key="2">
    <source>
        <dbReference type="EMBL" id="ALU12137.1"/>
    </source>
</evidence>
<keyword evidence="1" id="KW-0479">Metal-binding</keyword>
<name>A0A0U3F930_9CREN</name>
<evidence type="ECO:0000313" key="3">
    <source>
        <dbReference type="Proteomes" id="UP000060778"/>
    </source>
</evidence>
<sequence>MRPMVLNLDYAEELSKKLDEYDDLKDKVYDLSRKIIKNSKLCIYAIRRKEYDKAKSYLDDIEKMRAEIYDLIKDNLKLASVNIVSTADQEYVEALALYYFVTKGEIPRAEEIGVSVQEYVAGVMDSAGEMLRLATDYLIEGKIEEAEKIRDAIEKIYVFMLHVNPRDYELRRKIDYVSNVLNKLQEFIFYKKVLGPVKRITGTEE</sequence>